<sequence>MNNEQTKTLDLGINANHNSYGGSINAPSRAAQIQEKEYSGVFNPGSLEVTNLKEESAQSLNNLERSIPWFYKREIFYNTLDLIFGLLVILGFGTGLILLCLYIYFNNKSWHIVWAALPFGILALFIGYRTISSYANIKGGLKHEYIFSKAQIAVNIKRAYKNLRLIPVNMNWLSAAIYLTIMIAIIVTLVSAFAINLITIANLNQEFTREQINASKTFGYLYVLKANSELDKWPLYSIIVNGTIGIGTLFLQIYLIINSSIRARAIENFYGKMPIEEEDMHRAIVAANKRNFKIFLVYLIIIGLVVLLVKKIITGSLSAINKKKVISIK</sequence>
<evidence type="ECO:0000313" key="2">
    <source>
        <dbReference type="EMBL" id="AFP79172.1"/>
    </source>
</evidence>
<feature type="transmembrane region" description="Helical" evidence="1">
    <location>
        <begin position="294"/>
        <end position="313"/>
    </location>
</feature>
<evidence type="ECO:0008006" key="4">
    <source>
        <dbReference type="Google" id="ProtNLM"/>
    </source>
</evidence>
<organism evidence="2 3">
    <name type="scientific">Mycoplasmoides gallisepticum WI01_2001.043-13-2P</name>
    <dbReference type="NCBI Taxonomy" id="1159201"/>
    <lineage>
        <taxon>Bacteria</taxon>
        <taxon>Bacillati</taxon>
        <taxon>Mycoplasmatota</taxon>
        <taxon>Mycoplasmoidales</taxon>
        <taxon>Mycoplasmoidaceae</taxon>
        <taxon>Mycoplasmoides</taxon>
    </lineage>
</organism>
<dbReference type="EMBL" id="CP003510">
    <property type="protein sequence ID" value="AFP79172.1"/>
    <property type="molecule type" value="Genomic_DNA"/>
</dbReference>
<feature type="transmembrane region" description="Helical" evidence="1">
    <location>
        <begin position="233"/>
        <end position="257"/>
    </location>
</feature>
<keyword evidence="1" id="KW-0472">Membrane</keyword>
<gene>
    <name evidence="2" type="ORF">HFMG01WIA_4108</name>
</gene>
<name>J3TRE1_MYCGL</name>
<dbReference type="PATRIC" id="fig|1159201.4.peg.1111"/>
<keyword evidence="1" id="KW-0812">Transmembrane</keyword>
<accession>J3TRE1</accession>
<dbReference type="InterPro" id="IPR059214">
    <property type="entry name" value="MSC_0882-like"/>
</dbReference>
<keyword evidence="1" id="KW-1133">Transmembrane helix</keyword>
<proteinExistence type="predicted"/>
<dbReference type="NCBIfam" id="NF045846">
    <property type="entry name" value="MSC0882_dom"/>
    <property type="match status" value="1"/>
</dbReference>
<reference evidence="2 3" key="1">
    <citation type="journal article" date="2012" name="Microbiology">
        <title>Extensive variation in surface lipoprotein gene content and genomic changes associated with virulence during evolution of a novel North American house finch epizootic strain of Mycoplasma gallisepticum.</title>
        <authorList>
            <person name="Tulman E.R."/>
            <person name="Liao X."/>
            <person name="Szczepanek S.M."/>
            <person name="Ley D.H."/>
            <person name="Kutish G.F."/>
            <person name="Geary S.J."/>
        </authorList>
    </citation>
    <scope>NUCLEOTIDE SEQUENCE [LARGE SCALE GENOMIC DNA]</scope>
    <source>
        <strain evidence="3">House finch-associated</strain>
    </source>
</reference>
<dbReference type="HOGENOM" id="CLU_846838_0_0_14"/>
<dbReference type="KEGG" id="mgw:HFMG01WIA_4108"/>
<protein>
    <recommendedName>
        <fullName evidence="4">Transmembrane protein</fullName>
    </recommendedName>
</protein>
<dbReference type="RefSeq" id="WP_014886177.1">
    <property type="nucleotide sequence ID" value="NC_018410.1"/>
</dbReference>
<dbReference type="Proteomes" id="UP000003940">
    <property type="component" value="Chromosome"/>
</dbReference>
<evidence type="ECO:0000256" key="1">
    <source>
        <dbReference type="SAM" id="Phobius"/>
    </source>
</evidence>
<feature type="transmembrane region" description="Helical" evidence="1">
    <location>
        <begin position="82"/>
        <end position="105"/>
    </location>
</feature>
<feature type="transmembrane region" description="Helical" evidence="1">
    <location>
        <begin position="172"/>
        <end position="198"/>
    </location>
</feature>
<evidence type="ECO:0000313" key="3">
    <source>
        <dbReference type="Proteomes" id="UP000003940"/>
    </source>
</evidence>
<dbReference type="AlphaFoldDB" id="J3TRE1"/>
<feature type="transmembrane region" description="Helical" evidence="1">
    <location>
        <begin position="111"/>
        <end position="128"/>
    </location>
</feature>